<gene>
    <name evidence="2" type="ORF">TBRA_LOCUS1693</name>
</gene>
<proteinExistence type="predicted"/>
<evidence type="ECO:0000313" key="3">
    <source>
        <dbReference type="Proteomes" id="UP000479190"/>
    </source>
</evidence>
<dbReference type="InterPro" id="IPR002110">
    <property type="entry name" value="Ankyrin_rpt"/>
</dbReference>
<keyword evidence="1" id="KW-0040">ANK repeat</keyword>
<dbReference type="OrthoDB" id="448455at2759"/>
<evidence type="ECO:0000256" key="1">
    <source>
        <dbReference type="PROSITE-ProRule" id="PRU00023"/>
    </source>
</evidence>
<dbReference type="PROSITE" id="PS50297">
    <property type="entry name" value="ANK_REP_REGION"/>
    <property type="match status" value="1"/>
</dbReference>
<dbReference type="Proteomes" id="UP000479190">
    <property type="component" value="Unassembled WGS sequence"/>
</dbReference>
<name>A0A6H5HY07_9HYME</name>
<dbReference type="Gene3D" id="1.25.40.20">
    <property type="entry name" value="Ankyrin repeat-containing domain"/>
    <property type="match status" value="1"/>
</dbReference>
<sequence>MHININSLRDHFTQVRNTITTNILEVLFALGKTWMTPSLPNDYVQHPRANMDHVVSSLFLILFQIERLLDDVVTLSEDPGPETFDDFLIMFGCVDEPVEVECRRGEVRPTLRRATPLHRLYKLYDMHRGVGSMCNRIDQLCLKLLKIYARYDVDYVDEATGLTHVMSVIDMLLDAYSTTPIRRARDESNRLVRARTNRGDTPLLMALMRRKEEVAVLLLRHGADPNLVDDEFEATPLHFICARDQGDKSARMLFKICHELNEPLWVDTAAVLLDDGADLSEFLFSTVIDLEMFHPCRYAMREASGVLAVAERLEAKGYRFQSKRRPDDHEMFR</sequence>
<dbReference type="InterPro" id="IPR036770">
    <property type="entry name" value="Ankyrin_rpt-contain_sf"/>
</dbReference>
<dbReference type="SMART" id="SM00248">
    <property type="entry name" value="ANK"/>
    <property type="match status" value="1"/>
</dbReference>
<evidence type="ECO:0000313" key="2">
    <source>
        <dbReference type="EMBL" id="CAB0029664.1"/>
    </source>
</evidence>
<reference evidence="2 3" key="1">
    <citation type="submission" date="2020-02" db="EMBL/GenBank/DDBJ databases">
        <authorList>
            <person name="Ferguson B K."/>
        </authorList>
    </citation>
    <scope>NUCLEOTIDE SEQUENCE [LARGE SCALE GENOMIC DNA]</scope>
</reference>
<protein>
    <submittedName>
        <fullName evidence="2">Uncharacterized protein</fullName>
    </submittedName>
</protein>
<dbReference type="AlphaFoldDB" id="A0A6H5HY07"/>
<dbReference type="PROSITE" id="PS50088">
    <property type="entry name" value="ANK_REPEAT"/>
    <property type="match status" value="1"/>
</dbReference>
<feature type="repeat" description="ANK" evidence="1">
    <location>
        <begin position="198"/>
        <end position="230"/>
    </location>
</feature>
<organism evidence="2 3">
    <name type="scientific">Trichogramma brassicae</name>
    <dbReference type="NCBI Taxonomy" id="86971"/>
    <lineage>
        <taxon>Eukaryota</taxon>
        <taxon>Metazoa</taxon>
        <taxon>Ecdysozoa</taxon>
        <taxon>Arthropoda</taxon>
        <taxon>Hexapoda</taxon>
        <taxon>Insecta</taxon>
        <taxon>Pterygota</taxon>
        <taxon>Neoptera</taxon>
        <taxon>Endopterygota</taxon>
        <taxon>Hymenoptera</taxon>
        <taxon>Apocrita</taxon>
        <taxon>Proctotrupomorpha</taxon>
        <taxon>Chalcidoidea</taxon>
        <taxon>Trichogrammatidae</taxon>
        <taxon>Trichogramma</taxon>
    </lineage>
</organism>
<dbReference type="SUPFAM" id="SSF48403">
    <property type="entry name" value="Ankyrin repeat"/>
    <property type="match status" value="1"/>
</dbReference>
<accession>A0A6H5HY07</accession>
<dbReference type="EMBL" id="CADCXV010000335">
    <property type="protein sequence ID" value="CAB0029664.1"/>
    <property type="molecule type" value="Genomic_DNA"/>
</dbReference>
<dbReference type="Pfam" id="PF00023">
    <property type="entry name" value="Ank"/>
    <property type="match status" value="1"/>
</dbReference>
<keyword evidence="3" id="KW-1185">Reference proteome</keyword>